<evidence type="ECO:0000313" key="4">
    <source>
        <dbReference type="WBParaSite" id="PTRK_0000531200.1"/>
    </source>
</evidence>
<evidence type="ECO:0000259" key="2">
    <source>
        <dbReference type="Pfam" id="PF00135"/>
    </source>
</evidence>
<organism evidence="3 4">
    <name type="scientific">Parastrongyloides trichosuri</name>
    <name type="common">Possum-specific nematode worm</name>
    <dbReference type="NCBI Taxonomy" id="131310"/>
    <lineage>
        <taxon>Eukaryota</taxon>
        <taxon>Metazoa</taxon>
        <taxon>Ecdysozoa</taxon>
        <taxon>Nematoda</taxon>
        <taxon>Chromadorea</taxon>
        <taxon>Rhabditida</taxon>
        <taxon>Tylenchina</taxon>
        <taxon>Panagrolaimomorpha</taxon>
        <taxon>Strongyloidoidea</taxon>
        <taxon>Strongyloididae</taxon>
        <taxon>Parastrongyloides</taxon>
    </lineage>
</organism>
<comment type="similarity">
    <text evidence="1">Belongs to the type-B carboxylesterase/lipase family.</text>
</comment>
<proteinExistence type="inferred from homology"/>
<dbReference type="SUPFAM" id="SSF53474">
    <property type="entry name" value="alpha/beta-Hydrolases"/>
    <property type="match status" value="1"/>
</dbReference>
<dbReference type="Gene3D" id="3.40.50.1820">
    <property type="entry name" value="alpha/beta hydrolase"/>
    <property type="match status" value="1"/>
</dbReference>
<dbReference type="STRING" id="131310.A0A0N4ZCQ9"/>
<evidence type="ECO:0000313" key="3">
    <source>
        <dbReference type="Proteomes" id="UP000038045"/>
    </source>
</evidence>
<feature type="domain" description="Carboxylesterase type B" evidence="2">
    <location>
        <begin position="5"/>
        <end position="286"/>
    </location>
</feature>
<dbReference type="WBParaSite" id="PTRK_0000531200.1">
    <property type="protein sequence ID" value="PTRK_0000531200.1"/>
    <property type="gene ID" value="PTRK_0000531200"/>
</dbReference>
<name>A0A0N4ZCQ9_PARTI</name>
<dbReference type="Pfam" id="PF00135">
    <property type="entry name" value="COesterase"/>
    <property type="match status" value="1"/>
</dbReference>
<protein>
    <submittedName>
        <fullName evidence="4">COesterase domain-containing protein</fullName>
    </submittedName>
</protein>
<dbReference type="PANTHER" id="PTHR43903">
    <property type="entry name" value="NEUROLIGIN"/>
    <property type="match status" value="1"/>
</dbReference>
<dbReference type="InterPro" id="IPR002018">
    <property type="entry name" value="CarbesteraseB"/>
</dbReference>
<dbReference type="InterPro" id="IPR029058">
    <property type="entry name" value="AB_hydrolase_fold"/>
</dbReference>
<evidence type="ECO:0000256" key="1">
    <source>
        <dbReference type="ARBA" id="ARBA00005964"/>
    </source>
</evidence>
<accession>A0A0N4ZCQ9</accession>
<reference evidence="4" key="1">
    <citation type="submission" date="2017-02" db="UniProtKB">
        <authorList>
            <consortium name="WormBaseParasite"/>
        </authorList>
    </citation>
    <scope>IDENTIFICATION</scope>
</reference>
<keyword evidence="3" id="KW-1185">Reference proteome</keyword>
<dbReference type="AlphaFoldDB" id="A0A0N4ZCQ9"/>
<dbReference type="Proteomes" id="UP000038045">
    <property type="component" value="Unplaced"/>
</dbReference>
<sequence length="411" mass="48208">MAIAVVHFREGVFGYFYTGQSNSTNDYGQTDIALSLQWINKYKLNFNITGYVTLVGEEDSASHLSWALEKDDVKDNMFNKVFLFNGNKFSQRSIPSSSVRAYSAKLLKQIDCHIPSYIQATDCLKTKSVEEIKNALDALSFDEIDGIPFRPYNDVQEKLRLKKNYTIILGIGKNIMSEYKSIDEFDETYTYKDFKIFLHKLINENENENAPLIRRLILHDYMYAEGNKTDTYYMWKVTRRILLDKVFRSPLRILAFDILAKQKSSKVWLLEYEVENAFEKCIQSEVPDYLEKFCSRLNGYVIRFVLKGAPTESSCNPENPTFPRIGSTKRDYFLQLKEDGSVEWEFGFYQRKIALWNDLIPFMNKLELVGKRVPMSDIHNDLLLDKQLPNFYEEDDYQKWHIDNNEGHFEL</sequence>
<dbReference type="InterPro" id="IPR051093">
    <property type="entry name" value="Neuroligin/BSAL"/>
</dbReference>